<dbReference type="Gene3D" id="3.30.420.10">
    <property type="entry name" value="Ribonuclease H-like superfamily/Ribonuclease H"/>
    <property type="match status" value="1"/>
</dbReference>
<feature type="domain" description="Integrase catalytic" evidence="2">
    <location>
        <begin position="36"/>
        <end position="205"/>
    </location>
</feature>
<dbReference type="PANTHER" id="PTHR42648">
    <property type="entry name" value="TRANSPOSASE, PUTATIVE-RELATED"/>
    <property type="match status" value="1"/>
</dbReference>
<dbReference type="Pfam" id="PF22936">
    <property type="entry name" value="Pol_BBD"/>
    <property type="match status" value="1"/>
</dbReference>
<dbReference type="InterPro" id="IPR039537">
    <property type="entry name" value="Retrotran_Ty1/copia-like"/>
</dbReference>
<dbReference type="Proteomes" id="UP000634136">
    <property type="component" value="Unassembled WGS sequence"/>
</dbReference>
<dbReference type="Pfam" id="PF25597">
    <property type="entry name" value="SH3_retrovirus"/>
    <property type="match status" value="1"/>
</dbReference>
<evidence type="ECO:0000313" key="3">
    <source>
        <dbReference type="EMBL" id="KAF7826706.1"/>
    </source>
</evidence>
<dbReference type="PANTHER" id="PTHR42648:SF28">
    <property type="entry name" value="TRANSPOSON-ENCODED PROTEIN WITH RIBONUCLEASE H-LIKE AND RETROVIRUS ZINC FINGER-LIKE DOMAINS"/>
    <property type="match status" value="1"/>
</dbReference>
<keyword evidence="4" id="KW-1185">Reference proteome</keyword>
<dbReference type="InterPro" id="IPR012337">
    <property type="entry name" value="RNaseH-like_sf"/>
</dbReference>
<dbReference type="OrthoDB" id="1739418at2759"/>
<dbReference type="InterPro" id="IPR036397">
    <property type="entry name" value="RNaseH_sf"/>
</dbReference>
<accession>A0A834TTM1</accession>
<dbReference type="AlphaFoldDB" id="A0A834TTM1"/>
<name>A0A834TTM1_9FABA</name>
<dbReference type="EMBL" id="JAAIUW010000006">
    <property type="protein sequence ID" value="KAF7826706.1"/>
    <property type="molecule type" value="Genomic_DNA"/>
</dbReference>
<keyword evidence="1" id="KW-0378">Hydrolase</keyword>
<protein>
    <submittedName>
        <fullName evidence="3">Retrovirus-related Pol polyprotein from transposon TNT 1-94</fullName>
    </submittedName>
</protein>
<evidence type="ECO:0000256" key="1">
    <source>
        <dbReference type="ARBA" id="ARBA00022670"/>
    </source>
</evidence>
<organism evidence="3 4">
    <name type="scientific">Senna tora</name>
    <dbReference type="NCBI Taxonomy" id="362788"/>
    <lineage>
        <taxon>Eukaryota</taxon>
        <taxon>Viridiplantae</taxon>
        <taxon>Streptophyta</taxon>
        <taxon>Embryophyta</taxon>
        <taxon>Tracheophyta</taxon>
        <taxon>Spermatophyta</taxon>
        <taxon>Magnoliopsida</taxon>
        <taxon>eudicotyledons</taxon>
        <taxon>Gunneridae</taxon>
        <taxon>Pentapetalae</taxon>
        <taxon>rosids</taxon>
        <taxon>fabids</taxon>
        <taxon>Fabales</taxon>
        <taxon>Fabaceae</taxon>
        <taxon>Caesalpinioideae</taxon>
        <taxon>Cassia clade</taxon>
        <taxon>Senna</taxon>
    </lineage>
</organism>
<keyword evidence="1" id="KW-0645">Protease</keyword>
<gene>
    <name evidence="3" type="ORF">G2W53_017870</name>
</gene>
<dbReference type="GO" id="GO:0006508">
    <property type="term" value="P:proteolysis"/>
    <property type="evidence" value="ECO:0007669"/>
    <property type="project" value="UniProtKB-KW"/>
</dbReference>
<proteinExistence type="predicted"/>
<dbReference type="SUPFAM" id="SSF53098">
    <property type="entry name" value="Ribonuclease H-like"/>
    <property type="match status" value="1"/>
</dbReference>
<sequence length="299" mass="33948">MMKMVNYYNKLKGLKLDLVLGVQGSSAAVECKGTVVLNLPTGHNLVLKNVVYVPSSRRSLISTSMLDALGYSFWQGNSRIDIYYNTIVAAVELKSGKSIKVVRSDRGGEYYGRYTELGRNPGPFALFLKEHGIEAQYTMPSTPQQNGVAERRNRTLMDMVRSMISHSSLPEFLWGDALRTAAYILNQVPSKSVENTPYELFTVKKPTMKHLRVWGCKAEVRPYNPQLMKLDPKTISRYFIGYCLGSRGNRFYCPSHSTRVIESDRAYYFENDSDSWSEAPRAIQLRNEDTYLLMPFAVS</sequence>
<dbReference type="GO" id="GO:0003676">
    <property type="term" value="F:nucleic acid binding"/>
    <property type="evidence" value="ECO:0007669"/>
    <property type="project" value="InterPro"/>
</dbReference>
<evidence type="ECO:0000259" key="2">
    <source>
        <dbReference type="PROSITE" id="PS50994"/>
    </source>
</evidence>
<dbReference type="PROSITE" id="PS50994">
    <property type="entry name" value="INTEGRASE"/>
    <property type="match status" value="1"/>
</dbReference>
<dbReference type="InterPro" id="IPR057670">
    <property type="entry name" value="SH3_retrovirus"/>
</dbReference>
<comment type="caution">
    <text evidence="3">The sequence shown here is derived from an EMBL/GenBank/DDBJ whole genome shotgun (WGS) entry which is preliminary data.</text>
</comment>
<dbReference type="GO" id="GO:0008233">
    <property type="term" value="F:peptidase activity"/>
    <property type="evidence" value="ECO:0007669"/>
    <property type="project" value="UniProtKB-KW"/>
</dbReference>
<evidence type="ECO:0000313" key="4">
    <source>
        <dbReference type="Proteomes" id="UP000634136"/>
    </source>
</evidence>
<dbReference type="InterPro" id="IPR054722">
    <property type="entry name" value="PolX-like_BBD"/>
</dbReference>
<dbReference type="InterPro" id="IPR001584">
    <property type="entry name" value="Integrase_cat-core"/>
</dbReference>
<reference evidence="3" key="1">
    <citation type="submission" date="2020-09" db="EMBL/GenBank/DDBJ databases">
        <title>Genome-Enabled Discovery of Anthraquinone Biosynthesis in Senna tora.</title>
        <authorList>
            <person name="Kang S.-H."/>
            <person name="Pandey R.P."/>
            <person name="Lee C.-M."/>
            <person name="Sim J.-S."/>
            <person name="Jeong J.-T."/>
            <person name="Choi B.-S."/>
            <person name="Jung M."/>
            <person name="Ginzburg D."/>
            <person name="Zhao K."/>
            <person name="Won S.Y."/>
            <person name="Oh T.-J."/>
            <person name="Yu Y."/>
            <person name="Kim N.-H."/>
            <person name="Lee O.R."/>
            <person name="Lee T.-H."/>
            <person name="Bashyal P."/>
            <person name="Kim T.-S."/>
            <person name="Lee W.-H."/>
            <person name="Kawkins C."/>
            <person name="Kim C.-K."/>
            <person name="Kim J.S."/>
            <person name="Ahn B.O."/>
            <person name="Rhee S.Y."/>
            <person name="Sohng J.K."/>
        </authorList>
    </citation>
    <scope>NUCLEOTIDE SEQUENCE</scope>
    <source>
        <tissue evidence="3">Leaf</tissue>
    </source>
</reference>
<dbReference type="GO" id="GO:0015074">
    <property type="term" value="P:DNA integration"/>
    <property type="evidence" value="ECO:0007669"/>
    <property type="project" value="InterPro"/>
</dbReference>